<gene>
    <name evidence="6" type="ORF">CALMAC_LOCUS14311</name>
</gene>
<comment type="subcellular location">
    <subcellularLocation>
        <location evidence="1">Nucleus</location>
    </subcellularLocation>
</comment>
<protein>
    <recommendedName>
        <fullName evidence="5">Symplekin/Pta1 N-terminal domain-containing protein</fullName>
    </recommendedName>
</protein>
<dbReference type="InterPro" id="IPR016024">
    <property type="entry name" value="ARM-type_fold"/>
</dbReference>
<dbReference type="OrthoDB" id="331600at2759"/>
<dbReference type="InterPro" id="IPR032460">
    <property type="entry name" value="Symplekin/Pta1_N"/>
</dbReference>
<name>A0A653D493_CALMS</name>
<evidence type="ECO:0000259" key="5">
    <source>
        <dbReference type="Pfam" id="PF11935"/>
    </source>
</evidence>
<dbReference type="GO" id="GO:0005847">
    <property type="term" value="C:mRNA cleavage and polyadenylation specificity factor complex"/>
    <property type="evidence" value="ECO:0007669"/>
    <property type="project" value="TreeGrafter"/>
</dbReference>
<evidence type="ECO:0000313" key="6">
    <source>
        <dbReference type="EMBL" id="VEN54998.1"/>
    </source>
</evidence>
<keyword evidence="3" id="KW-0539">Nucleus</keyword>
<dbReference type="AlphaFoldDB" id="A0A653D493"/>
<dbReference type="PANTHER" id="PTHR15245:SF20">
    <property type="entry name" value="SYMPLEKIN"/>
    <property type="match status" value="1"/>
</dbReference>
<sequence length="640" mass="72891">MDFSEDIPNDLSDEDMVVEYLNHCALSANPEDRLVNFHKIQEILLRKSSHLLVKYLQNILNFTTDTSPEIKKALVGFIEELCRVQEVFIPKVMMNLHMLLCDESIQVQKRVIQAAISIYRRTLSWLCKAPTCTEDMEQAWKQLSTIKLEIANMIDSDNDGIRTSSVKFLECVVLLQTYPDETENKRPNDFSLDDVPLTLKVARRRRLEEEASNLFEILVKFHNSPHISSANLLACVGVLTNIAKSRAMFMERVIDAIESLYSNLPPTLTITQVSSVKKKLKSELTSLMRYPGAYEFVGRINPILQELGCSQQEINKMIPKADERRKYSKRTLSSESLIQQSALKRRMMEQESVDSEDVPIESQLTPKEINEQFIMENLTLEKAVYLIVTNIPKLPPTLPPEFVRDYADFVTNGNIGKVHVANVMAAQFIEAGVGPGAKVPQPAASAREEEKSPPATPEITTRKREREVDARDEREKPPAKKEKVKVQRIKTLKLAEITKPLDKRTKELLLINSVKRMLTPHKSTNKLLHQKIITTMATSFNTTVKETILSHLLSDLRSNVDVALAWLFEEYSVMQGFSRMPTIRREGKLEDSYNMLLCSFINVSTTDILILSRLMLEAPLVTDDALDEVRAVCRDERRSG</sequence>
<dbReference type="PANTHER" id="PTHR15245">
    <property type="entry name" value="SYMPLEKIN-RELATED"/>
    <property type="match status" value="1"/>
</dbReference>
<evidence type="ECO:0000256" key="1">
    <source>
        <dbReference type="ARBA" id="ARBA00004123"/>
    </source>
</evidence>
<feature type="compositionally biased region" description="Basic and acidic residues" evidence="4">
    <location>
        <begin position="460"/>
        <end position="483"/>
    </location>
</feature>
<evidence type="ECO:0000256" key="4">
    <source>
        <dbReference type="SAM" id="MobiDB-lite"/>
    </source>
</evidence>
<feature type="region of interest" description="Disordered" evidence="4">
    <location>
        <begin position="434"/>
        <end position="483"/>
    </location>
</feature>
<keyword evidence="2" id="KW-0507">mRNA processing</keyword>
<organism evidence="6 7">
    <name type="scientific">Callosobruchus maculatus</name>
    <name type="common">Southern cowpea weevil</name>
    <name type="synonym">Pulse bruchid</name>
    <dbReference type="NCBI Taxonomy" id="64391"/>
    <lineage>
        <taxon>Eukaryota</taxon>
        <taxon>Metazoa</taxon>
        <taxon>Ecdysozoa</taxon>
        <taxon>Arthropoda</taxon>
        <taxon>Hexapoda</taxon>
        <taxon>Insecta</taxon>
        <taxon>Pterygota</taxon>
        <taxon>Neoptera</taxon>
        <taxon>Endopterygota</taxon>
        <taxon>Coleoptera</taxon>
        <taxon>Polyphaga</taxon>
        <taxon>Cucujiformia</taxon>
        <taxon>Chrysomeloidea</taxon>
        <taxon>Chrysomelidae</taxon>
        <taxon>Bruchinae</taxon>
        <taxon>Bruchini</taxon>
        <taxon>Callosobruchus</taxon>
    </lineage>
</organism>
<dbReference type="InterPro" id="IPR011989">
    <property type="entry name" value="ARM-like"/>
</dbReference>
<dbReference type="Pfam" id="PF11935">
    <property type="entry name" value="SYMPK_PTA1_N"/>
    <property type="match status" value="1"/>
</dbReference>
<dbReference type="InterPro" id="IPR021850">
    <property type="entry name" value="Symplekin/Pta1"/>
</dbReference>
<dbReference type="Proteomes" id="UP000410492">
    <property type="component" value="Unassembled WGS sequence"/>
</dbReference>
<dbReference type="GO" id="GO:0006397">
    <property type="term" value="P:mRNA processing"/>
    <property type="evidence" value="ECO:0007669"/>
    <property type="project" value="UniProtKB-KW"/>
</dbReference>
<reference evidence="6 7" key="1">
    <citation type="submission" date="2019-01" db="EMBL/GenBank/DDBJ databases">
        <authorList>
            <person name="Sayadi A."/>
        </authorList>
    </citation>
    <scope>NUCLEOTIDE SEQUENCE [LARGE SCALE GENOMIC DNA]</scope>
</reference>
<evidence type="ECO:0000256" key="2">
    <source>
        <dbReference type="ARBA" id="ARBA00022664"/>
    </source>
</evidence>
<evidence type="ECO:0000313" key="7">
    <source>
        <dbReference type="Proteomes" id="UP000410492"/>
    </source>
</evidence>
<proteinExistence type="predicted"/>
<keyword evidence="7" id="KW-1185">Reference proteome</keyword>
<dbReference type="EMBL" id="CAACVG010010096">
    <property type="protein sequence ID" value="VEN54998.1"/>
    <property type="molecule type" value="Genomic_DNA"/>
</dbReference>
<dbReference type="Gene3D" id="1.25.10.10">
    <property type="entry name" value="Leucine-rich Repeat Variant"/>
    <property type="match status" value="1"/>
</dbReference>
<evidence type="ECO:0000256" key="3">
    <source>
        <dbReference type="ARBA" id="ARBA00023242"/>
    </source>
</evidence>
<feature type="domain" description="Symplekin/Pta1 N-terminal" evidence="5">
    <location>
        <begin position="105"/>
        <end position="326"/>
    </location>
</feature>
<dbReference type="SUPFAM" id="SSF48371">
    <property type="entry name" value="ARM repeat"/>
    <property type="match status" value="1"/>
</dbReference>
<accession>A0A653D493</accession>